<organism evidence="1 2">
    <name type="scientific">Winogradskyella arenosi</name>
    <dbReference type="NCBI Taxonomy" id="533325"/>
    <lineage>
        <taxon>Bacteria</taxon>
        <taxon>Pseudomonadati</taxon>
        <taxon>Bacteroidota</taxon>
        <taxon>Flavobacteriia</taxon>
        <taxon>Flavobacteriales</taxon>
        <taxon>Flavobacteriaceae</taxon>
        <taxon>Winogradskyella</taxon>
    </lineage>
</organism>
<proteinExistence type="predicted"/>
<dbReference type="Proteomes" id="UP000253436">
    <property type="component" value="Unassembled WGS sequence"/>
</dbReference>
<accession>A0A368ZFY8</accession>
<name>A0A368ZFY8_9FLAO</name>
<reference evidence="1 2" key="1">
    <citation type="submission" date="2018-07" db="EMBL/GenBank/DDBJ databases">
        <title>Genomic Encyclopedia of Type Strains, Phase III (KMG-III): the genomes of soil and plant-associated and newly described type strains.</title>
        <authorList>
            <person name="Whitman W."/>
        </authorList>
    </citation>
    <scope>NUCLEOTIDE SEQUENCE [LARGE SCALE GENOMIC DNA]</scope>
    <source>
        <strain evidence="1 2">CECT 7958</strain>
    </source>
</reference>
<evidence type="ECO:0000313" key="2">
    <source>
        <dbReference type="Proteomes" id="UP000253436"/>
    </source>
</evidence>
<protein>
    <submittedName>
        <fullName evidence="1">Uncharacterized protein</fullName>
    </submittedName>
</protein>
<dbReference type="RefSeq" id="WP_181858371.1">
    <property type="nucleotide sequence ID" value="NZ_QPJO01000002.1"/>
</dbReference>
<evidence type="ECO:0000313" key="1">
    <source>
        <dbReference type="EMBL" id="RCW92392.1"/>
    </source>
</evidence>
<keyword evidence="2" id="KW-1185">Reference proteome</keyword>
<gene>
    <name evidence="1" type="ORF">DFQ08_102416</name>
</gene>
<comment type="caution">
    <text evidence="1">The sequence shown here is derived from an EMBL/GenBank/DDBJ whole genome shotgun (WGS) entry which is preliminary data.</text>
</comment>
<sequence>MKLLQEFKNRLHKTSPISEDENTIDPFDEFNTLDTDTSSNDEDMFLFI</sequence>
<dbReference type="AlphaFoldDB" id="A0A368ZFY8"/>
<dbReference type="EMBL" id="QPJO01000002">
    <property type="protein sequence ID" value="RCW92392.1"/>
    <property type="molecule type" value="Genomic_DNA"/>
</dbReference>